<organism evidence="3 4">
    <name type="scientific">Hydrococcus rivularis NIES-593</name>
    <dbReference type="NCBI Taxonomy" id="1921803"/>
    <lineage>
        <taxon>Bacteria</taxon>
        <taxon>Bacillati</taxon>
        <taxon>Cyanobacteriota</taxon>
        <taxon>Cyanophyceae</taxon>
        <taxon>Pleurocapsales</taxon>
        <taxon>Hydrococcaceae</taxon>
        <taxon>Hydrococcus</taxon>
    </lineage>
</organism>
<dbReference type="STRING" id="1921803.NIES593_08315"/>
<name>A0A1U7HKS0_9CYAN</name>
<keyword evidence="1" id="KW-0732">Signal</keyword>
<dbReference type="EMBL" id="MRCB01000007">
    <property type="protein sequence ID" value="OKH24151.1"/>
    <property type="molecule type" value="Genomic_DNA"/>
</dbReference>
<feature type="chain" id="PRO_5012572441" description="Beta-lactamase-related domain-containing protein" evidence="1">
    <location>
        <begin position="40"/>
        <end position="433"/>
    </location>
</feature>
<dbReference type="AlphaFoldDB" id="A0A1U7HKS0"/>
<evidence type="ECO:0000313" key="3">
    <source>
        <dbReference type="EMBL" id="OKH24151.1"/>
    </source>
</evidence>
<dbReference type="Pfam" id="PF00144">
    <property type="entry name" value="Beta-lactamase"/>
    <property type="match status" value="1"/>
</dbReference>
<dbReference type="OrthoDB" id="503788at2"/>
<proteinExistence type="predicted"/>
<dbReference type="InterPro" id="IPR012338">
    <property type="entry name" value="Beta-lactam/transpept-like"/>
</dbReference>
<evidence type="ECO:0000256" key="1">
    <source>
        <dbReference type="SAM" id="SignalP"/>
    </source>
</evidence>
<dbReference type="RefSeq" id="WP_073599136.1">
    <property type="nucleotide sequence ID" value="NZ_MRCB01000007.1"/>
</dbReference>
<accession>A0A1U7HKS0</accession>
<gene>
    <name evidence="3" type="ORF">NIES593_08315</name>
</gene>
<evidence type="ECO:0000259" key="2">
    <source>
        <dbReference type="Pfam" id="PF00144"/>
    </source>
</evidence>
<dbReference type="Proteomes" id="UP000186868">
    <property type="component" value="Unassembled WGS sequence"/>
</dbReference>
<protein>
    <recommendedName>
        <fullName evidence="2">Beta-lactamase-related domain-containing protein</fullName>
    </recommendedName>
</protein>
<feature type="signal peptide" evidence="1">
    <location>
        <begin position="1"/>
        <end position="39"/>
    </location>
</feature>
<dbReference type="InterPro" id="IPR001466">
    <property type="entry name" value="Beta-lactam-related"/>
</dbReference>
<dbReference type="PANTHER" id="PTHR46825">
    <property type="entry name" value="D-ALANYL-D-ALANINE-CARBOXYPEPTIDASE/ENDOPEPTIDASE AMPH"/>
    <property type="match status" value="1"/>
</dbReference>
<sequence length="433" mass="46506">MKLNQESKGKVNFKLVYQTTATIAAAVAISLSLPKNVSAANLTDTSNILSADPGSDNLARQFQITLDQAVTDKIPPGTTVGIITPQGTWFGTSGVSNLATRTPVTPGDRFPIGSITKTFTAIALLKLAQEGKLSLDDSLSQWLPEIAANLSDGENVTIRQILNGTSGIYNFLDDDSPINQEILNNPLRDWQPEEIVQYAYDKPRSSSWVYPNTGFILAGMVIEKATGSNLAEEIRDRIIAPLGLNNTFFAQEEKIPGGFVNGYRDIDGNGSLDDVSAVNLSWAWAAGAMVSNTQDLSQFSKALFGGELLSQDSLNQMLTFNSTGDDGIDYGLGLYSVDFDPLIPGLGRGFGHGGDAPGHNAFMFYFPERDITVVSLQNSQPPNDVNPAIPILETLLEEGHRGNPKSVPEPSIVIGLTIVGAGKLLGYVRSRQK</sequence>
<reference evidence="3 4" key="1">
    <citation type="submission" date="2016-11" db="EMBL/GenBank/DDBJ databases">
        <title>Draft Genome Sequences of Nine Cyanobacterial Strains from Diverse Habitats.</title>
        <authorList>
            <person name="Zhu T."/>
            <person name="Hou S."/>
            <person name="Lu X."/>
            <person name="Hess W.R."/>
        </authorList>
    </citation>
    <scope>NUCLEOTIDE SEQUENCE [LARGE SCALE GENOMIC DNA]</scope>
    <source>
        <strain evidence="3 4">NIES-593</strain>
    </source>
</reference>
<keyword evidence="4" id="KW-1185">Reference proteome</keyword>
<dbReference type="SUPFAM" id="SSF56601">
    <property type="entry name" value="beta-lactamase/transpeptidase-like"/>
    <property type="match status" value="1"/>
</dbReference>
<evidence type="ECO:0000313" key="4">
    <source>
        <dbReference type="Proteomes" id="UP000186868"/>
    </source>
</evidence>
<dbReference type="InterPro" id="IPR050491">
    <property type="entry name" value="AmpC-like"/>
</dbReference>
<feature type="domain" description="Beta-lactamase-related" evidence="2">
    <location>
        <begin position="76"/>
        <end position="387"/>
    </location>
</feature>
<dbReference type="PANTHER" id="PTHR46825:SF7">
    <property type="entry name" value="D-ALANYL-D-ALANINE CARBOXYPEPTIDASE"/>
    <property type="match status" value="1"/>
</dbReference>
<dbReference type="Gene3D" id="3.40.710.10">
    <property type="entry name" value="DD-peptidase/beta-lactamase superfamily"/>
    <property type="match status" value="1"/>
</dbReference>
<comment type="caution">
    <text evidence="3">The sequence shown here is derived from an EMBL/GenBank/DDBJ whole genome shotgun (WGS) entry which is preliminary data.</text>
</comment>